<dbReference type="EMBL" id="JACHIE010000002">
    <property type="protein sequence ID" value="MBB6456320.1"/>
    <property type="molecule type" value="Genomic_DNA"/>
</dbReference>
<evidence type="ECO:0000313" key="2">
    <source>
        <dbReference type="Proteomes" id="UP000578000"/>
    </source>
</evidence>
<organism evidence="1 2">
    <name type="scientific">Acetobacter lovaniensis</name>
    <dbReference type="NCBI Taxonomy" id="104100"/>
    <lineage>
        <taxon>Bacteria</taxon>
        <taxon>Pseudomonadati</taxon>
        <taxon>Pseudomonadota</taxon>
        <taxon>Alphaproteobacteria</taxon>
        <taxon>Acetobacterales</taxon>
        <taxon>Acetobacteraceae</taxon>
        <taxon>Acetobacter</taxon>
    </lineage>
</organism>
<name>A0A841QD01_9PROT</name>
<comment type="caution">
    <text evidence="1">The sequence shown here is derived from an EMBL/GenBank/DDBJ whole genome shotgun (WGS) entry which is preliminary data.</text>
</comment>
<gene>
    <name evidence="1" type="ORF">HNR55_000887</name>
</gene>
<keyword evidence="2" id="KW-1185">Reference proteome</keyword>
<protein>
    <submittedName>
        <fullName evidence="1">Uncharacterized protein</fullName>
    </submittedName>
</protein>
<dbReference type="Proteomes" id="UP000578000">
    <property type="component" value="Unassembled WGS sequence"/>
</dbReference>
<sequence>MSAAVVSPITDDFLCLIRQVRQQYISTFEITDLSSSQMKADRSALIIAHGMKF</sequence>
<dbReference type="AlphaFoldDB" id="A0A841QD01"/>
<proteinExistence type="predicted"/>
<reference evidence="1 2" key="1">
    <citation type="submission" date="2020-08" db="EMBL/GenBank/DDBJ databases">
        <title>Genomic Encyclopedia of Type Strains, Phase IV (KMG-IV): sequencing the most valuable type-strain genomes for metagenomic binning, comparative biology and taxonomic classification.</title>
        <authorList>
            <person name="Goeker M."/>
        </authorList>
    </citation>
    <scope>NUCLEOTIDE SEQUENCE [LARGE SCALE GENOMIC DNA]</scope>
    <source>
        <strain evidence="1 2">DSM 4491</strain>
    </source>
</reference>
<accession>A0A841QD01</accession>
<evidence type="ECO:0000313" key="1">
    <source>
        <dbReference type="EMBL" id="MBB6456320.1"/>
    </source>
</evidence>